<feature type="transmembrane region" description="Helical" evidence="1">
    <location>
        <begin position="122"/>
        <end position="146"/>
    </location>
</feature>
<gene>
    <name evidence="3" type="ordered locus">Solca_1396</name>
</gene>
<dbReference type="AlphaFoldDB" id="H8KTM4"/>
<sequence>MLEAFIFGFIGSFHCIGMCGPIAMALPISSNSLPKRIASIFVYNFGRVITYAVIGLVFGLIGLGFKLAGFQQSLSIALGCLILLIALAPHLKINRFSTDSFLSKPISFIRRSISKLFNQHSLGALLTIGLLNGLLPCGFVYLGIIWTTSLGSSIDGMLFMVFFGLGTIPAMLGISLMTGFISINFRNKIKKAIPVLMVLMGILLIVRGMDLGIPYLSPHIQNLQAEMPSDCH</sequence>
<feature type="transmembrane region" description="Helical" evidence="1">
    <location>
        <begin position="69"/>
        <end position="88"/>
    </location>
</feature>
<feature type="transmembrane region" description="Helical" evidence="1">
    <location>
        <begin position="40"/>
        <end position="63"/>
    </location>
</feature>
<protein>
    <recommendedName>
        <fullName evidence="2">Urease accessory protein UreH-like transmembrane domain-containing protein</fullName>
    </recommendedName>
</protein>
<dbReference type="STRING" id="929556.Solca_1396"/>
<reference evidence="3" key="1">
    <citation type="submission" date="2012-02" db="EMBL/GenBank/DDBJ databases">
        <title>The complete genome of Solitalea canadensis DSM 3403.</title>
        <authorList>
            <consortium name="US DOE Joint Genome Institute (JGI-PGF)"/>
            <person name="Lucas S."/>
            <person name="Copeland A."/>
            <person name="Lapidus A."/>
            <person name="Glavina del Rio T."/>
            <person name="Dalin E."/>
            <person name="Tice H."/>
            <person name="Bruce D."/>
            <person name="Goodwin L."/>
            <person name="Pitluck S."/>
            <person name="Peters L."/>
            <person name="Ovchinnikova G."/>
            <person name="Lu M."/>
            <person name="Kyrpides N."/>
            <person name="Mavromatis K."/>
            <person name="Ivanova N."/>
            <person name="Brettin T."/>
            <person name="Detter J.C."/>
            <person name="Han C."/>
            <person name="Larimer F."/>
            <person name="Land M."/>
            <person name="Hauser L."/>
            <person name="Markowitz V."/>
            <person name="Cheng J.-F."/>
            <person name="Hugenholtz P."/>
            <person name="Woyke T."/>
            <person name="Wu D."/>
            <person name="Spring S."/>
            <person name="Schroeder M."/>
            <person name="Kopitz M."/>
            <person name="Brambilla E."/>
            <person name="Klenk H.-P."/>
            <person name="Eisen J.A."/>
        </authorList>
    </citation>
    <scope>NUCLEOTIDE SEQUENCE</scope>
    <source>
        <strain evidence="3">DSM 3403</strain>
    </source>
</reference>
<name>H8KTM4_SOLCM</name>
<keyword evidence="1" id="KW-0812">Transmembrane</keyword>
<dbReference type="RefSeq" id="WP_014679709.1">
    <property type="nucleotide sequence ID" value="NC_017770.1"/>
</dbReference>
<keyword evidence="4" id="KW-1185">Reference proteome</keyword>
<dbReference type="Proteomes" id="UP000007590">
    <property type="component" value="Chromosome"/>
</dbReference>
<dbReference type="KEGG" id="scn:Solca_1396"/>
<organism evidence="3 4">
    <name type="scientific">Solitalea canadensis (strain ATCC 29591 / DSM 3403 / JCM 21819 / LMG 8368 / NBRC 15130 / NCIMB 12057 / USAM 9D)</name>
    <name type="common">Flexibacter canadensis</name>
    <dbReference type="NCBI Taxonomy" id="929556"/>
    <lineage>
        <taxon>Bacteria</taxon>
        <taxon>Pseudomonadati</taxon>
        <taxon>Bacteroidota</taxon>
        <taxon>Sphingobacteriia</taxon>
        <taxon>Sphingobacteriales</taxon>
        <taxon>Sphingobacteriaceae</taxon>
        <taxon>Solitalea</taxon>
    </lineage>
</organism>
<keyword evidence="1" id="KW-1133">Transmembrane helix</keyword>
<dbReference type="Pfam" id="PF13386">
    <property type="entry name" value="DsbD_2"/>
    <property type="match status" value="1"/>
</dbReference>
<dbReference type="EMBL" id="CP003349">
    <property type="protein sequence ID" value="AFD06482.1"/>
    <property type="molecule type" value="Genomic_DNA"/>
</dbReference>
<feature type="domain" description="Urease accessory protein UreH-like transmembrane" evidence="2">
    <location>
        <begin position="4"/>
        <end position="203"/>
    </location>
</feature>
<evidence type="ECO:0000259" key="2">
    <source>
        <dbReference type="Pfam" id="PF13386"/>
    </source>
</evidence>
<feature type="transmembrane region" description="Helical" evidence="1">
    <location>
        <begin position="6"/>
        <end position="28"/>
    </location>
</feature>
<dbReference type="OrthoDB" id="594443at2"/>
<dbReference type="eggNOG" id="COG2836">
    <property type="taxonomic scope" value="Bacteria"/>
</dbReference>
<dbReference type="HOGENOM" id="CLU_032635_1_0_10"/>
<accession>H8KTM4</accession>
<evidence type="ECO:0000313" key="4">
    <source>
        <dbReference type="Proteomes" id="UP000007590"/>
    </source>
</evidence>
<dbReference type="InterPro" id="IPR039447">
    <property type="entry name" value="UreH-like_TM_dom"/>
</dbReference>
<dbReference type="PANTHER" id="PTHR42208:SF1">
    <property type="entry name" value="HEAVY METAL TRANSPORTER"/>
    <property type="match status" value="1"/>
</dbReference>
<feature type="transmembrane region" description="Helical" evidence="1">
    <location>
        <begin position="158"/>
        <end position="180"/>
    </location>
</feature>
<proteinExistence type="predicted"/>
<evidence type="ECO:0000256" key="1">
    <source>
        <dbReference type="SAM" id="Phobius"/>
    </source>
</evidence>
<dbReference type="PANTHER" id="PTHR42208">
    <property type="entry name" value="HEAVY METAL TRANSPORTER-RELATED"/>
    <property type="match status" value="1"/>
</dbReference>
<evidence type="ECO:0000313" key="3">
    <source>
        <dbReference type="EMBL" id="AFD06482.1"/>
    </source>
</evidence>
<feature type="transmembrane region" description="Helical" evidence="1">
    <location>
        <begin position="192"/>
        <end position="209"/>
    </location>
</feature>
<keyword evidence="1" id="KW-0472">Membrane</keyword>